<organism evidence="3">
    <name type="scientific">Chromera velia CCMP2878</name>
    <dbReference type="NCBI Taxonomy" id="1169474"/>
    <lineage>
        <taxon>Eukaryota</taxon>
        <taxon>Sar</taxon>
        <taxon>Alveolata</taxon>
        <taxon>Colpodellida</taxon>
        <taxon>Chromeraceae</taxon>
        <taxon>Chromera</taxon>
    </lineage>
</organism>
<evidence type="ECO:0000313" key="3">
    <source>
        <dbReference type="EMBL" id="CEM36956.1"/>
    </source>
</evidence>
<reference evidence="3" key="1">
    <citation type="submission" date="2014-11" db="EMBL/GenBank/DDBJ databases">
        <authorList>
            <person name="Otto D Thomas"/>
            <person name="Naeem Raeece"/>
        </authorList>
    </citation>
    <scope>NUCLEOTIDE SEQUENCE</scope>
</reference>
<feature type="region of interest" description="Disordered" evidence="1">
    <location>
        <begin position="22"/>
        <end position="53"/>
    </location>
</feature>
<evidence type="ECO:0000256" key="2">
    <source>
        <dbReference type="SAM" id="SignalP"/>
    </source>
</evidence>
<evidence type="ECO:0008006" key="4">
    <source>
        <dbReference type="Google" id="ProtNLM"/>
    </source>
</evidence>
<evidence type="ECO:0000256" key="1">
    <source>
        <dbReference type="SAM" id="MobiDB-lite"/>
    </source>
</evidence>
<dbReference type="AlphaFoldDB" id="A0A0G4H0B9"/>
<gene>
    <name evidence="3" type="ORF">Cvel_5504</name>
</gene>
<sequence length="120" mass="12766">MTRKAIIALLLFACLGVASGQNPKKNGLLRRTSAETETETETAETPAQGNSSDVFVSTTPLKCDDLSLLAGKRRLTGDILIDETCTAAPLESHVAALEFLEGSITIINTALETNFTVPFP</sequence>
<proteinExistence type="predicted"/>
<dbReference type="VEuPathDB" id="CryptoDB:Cvel_5504"/>
<name>A0A0G4H0B9_9ALVE</name>
<dbReference type="PhylomeDB" id="A0A0G4H0B9"/>
<accession>A0A0G4H0B9</accession>
<keyword evidence="2" id="KW-0732">Signal</keyword>
<feature type="chain" id="PRO_5005190789" description="Receptor L-domain domain-containing protein" evidence="2">
    <location>
        <begin position="21"/>
        <end position="120"/>
    </location>
</feature>
<protein>
    <recommendedName>
        <fullName evidence="4">Receptor L-domain domain-containing protein</fullName>
    </recommendedName>
</protein>
<dbReference type="EMBL" id="CDMZ01001743">
    <property type="protein sequence ID" value="CEM36956.1"/>
    <property type="molecule type" value="Genomic_DNA"/>
</dbReference>
<feature type="signal peptide" evidence="2">
    <location>
        <begin position="1"/>
        <end position="20"/>
    </location>
</feature>